<evidence type="ECO:0000256" key="4">
    <source>
        <dbReference type="ARBA" id="ARBA00022692"/>
    </source>
</evidence>
<organism evidence="10 11">
    <name type="scientific">Paraburkholderia fungorum</name>
    <dbReference type="NCBI Taxonomy" id="134537"/>
    <lineage>
        <taxon>Bacteria</taxon>
        <taxon>Pseudomonadati</taxon>
        <taxon>Pseudomonadota</taxon>
        <taxon>Betaproteobacteria</taxon>
        <taxon>Burkholderiales</taxon>
        <taxon>Burkholderiaceae</taxon>
        <taxon>Paraburkholderia</taxon>
    </lineage>
</organism>
<evidence type="ECO:0000256" key="2">
    <source>
        <dbReference type="ARBA" id="ARBA00022448"/>
    </source>
</evidence>
<dbReference type="FunFam" id="1.20.1250.20:FF:000001">
    <property type="entry name" value="Dicarboxylate MFS transporter"/>
    <property type="match status" value="1"/>
</dbReference>
<dbReference type="PANTHER" id="PTHR43528:SF5">
    <property type="entry name" value="PROLINE_BETAINE TRANSPORTER"/>
    <property type="match status" value="1"/>
</dbReference>
<feature type="transmembrane region" description="Helical" evidence="8">
    <location>
        <begin position="196"/>
        <end position="219"/>
    </location>
</feature>
<feature type="transmembrane region" description="Helical" evidence="8">
    <location>
        <begin position="64"/>
        <end position="85"/>
    </location>
</feature>
<feature type="transmembrane region" description="Helical" evidence="8">
    <location>
        <begin position="319"/>
        <end position="336"/>
    </location>
</feature>
<keyword evidence="5" id="KW-0769">Symport</keyword>
<dbReference type="PANTHER" id="PTHR43528">
    <property type="entry name" value="ALPHA-KETOGLUTARATE PERMEASE"/>
    <property type="match status" value="1"/>
</dbReference>
<keyword evidence="4 8" id="KW-0812">Transmembrane</keyword>
<dbReference type="InterPro" id="IPR020846">
    <property type="entry name" value="MFS_dom"/>
</dbReference>
<keyword evidence="3" id="KW-1003">Cell membrane</keyword>
<evidence type="ECO:0000313" key="11">
    <source>
        <dbReference type="Proteomes" id="UP000518681"/>
    </source>
</evidence>
<evidence type="ECO:0000256" key="1">
    <source>
        <dbReference type="ARBA" id="ARBA00004651"/>
    </source>
</evidence>
<keyword evidence="7 8" id="KW-0472">Membrane</keyword>
<dbReference type="PROSITE" id="PS50850">
    <property type="entry name" value="MFS"/>
    <property type="match status" value="1"/>
</dbReference>
<dbReference type="GO" id="GO:0015293">
    <property type="term" value="F:symporter activity"/>
    <property type="evidence" value="ECO:0007669"/>
    <property type="project" value="UniProtKB-KW"/>
</dbReference>
<evidence type="ECO:0000256" key="8">
    <source>
        <dbReference type="SAM" id="Phobius"/>
    </source>
</evidence>
<gene>
    <name evidence="10" type="ORF">GGD69_001682</name>
</gene>
<evidence type="ECO:0000259" key="9">
    <source>
        <dbReference type="PROSITE" id="PS50850"/>
    </source>
</evidence>
<feature type="transmembrane region" description="Helical" evidence="8">
    <location>
        <begin position="154"/>
        <end position="175"/>
    </location>
</feature>
<feature type="transmembrane region" description="Helical" evidence="8">
    <location>
        <begin position="374"/>
        <end position="396"/>
    </location>
</feature>
<accession>A0AAW3UQG2</accession>
<dbReference type="Gene3D" id="1.20.1250.20">
    <property type="entry name" value="MFS general substrate transporter like domains"/>
    <property type="match status" value="2"/>
</dbReference>
<proteinExistence type="predicted"/>
<feature type="transmembrane region" description="Helical" evidence="8">
    <location>
        <begin position="408"/>
        <end position="429"/>
    </location>
</feature>
<name>A0AAW3UQG2_9BURK</name>
<evidence type="ECO:0000256" key="7">
    <source>
        <dbReference type="ARBA" id="ARBA00023136"/>
    </source>
</evidence>
<dbReference type="InterPro" id="IPR005829">
    <property type="entry name" value="Sugar_transporter_CS"/>
</dbReference>
<feature type="transmembrane region" description="Helical" evidence="8">
    <location>
        <begin position="348"/>
        <end position="368"/>
    </location>
</feature>
<dbReference type="Proteomes" id="UP000518681">
    <property type="component" value="Unassembled WGS sequence"/>
</dbReference>
<dbReference type="InterPro" id="IPR051084">
    <property type="entry name" value="H+-coupled_symporters"/>
</dbReference>
<sequence>MTGSPGRPKALNYTFPDSLRQSNNNSLHAGDNMTPAHNSSIGRDALEATHSATRPHMRSIAAGLGGNLIEWYDFLTYSIFSIYFAKSFFPSDKPTVQLMNTAAIAAVGYVARPLGSWLVGLWADKHGRKSALTRSVAAMCVGSLMIALTPGYSAIGVFAPIILIVARLLQGLSMGGEYGTSATYLSEIAPANRRGFYLGFLQVSVVSGQLVALALMLVLQHAMSSAQIDAWGWRIPFFVGGALALFAWYMRRNVVESDAFRASQQEAAPPISTQLLAHWRRIALAIGITVGGTVAFYTYTVYMQKYLVNTVGLSKETSALASTSALLLYMFLQPLFGYASDVFGRRPVLICFGLSTTLFSVPLFNALSVTHNPWVAFTLAFAGLVMLSGFTSVHMLAKAEMFPVRIRALAVGLPYALTTAILGGTTEFVALRLKAIGHEHYFYWYVSVWAAISLIVYVKMPETHGNRLWTKQPSTKAAESVNQ</sequence>
<comment type="subcellular location">
    <subcellularLocation>
        <location evidence="1">Cell membrane</location>
        <topology evidence="1">Multi-pass membrane protein</topology>
    </subcellularLocation>
</comment>
<evidence type="ECO:0000256" key="5">
    <source>
        <dbReference type="ARBA" id="ARBA00022847"/>
    </source>
</evidence>
<protein>
    <submittedName>
        <fullName evidence="10">MHS family alpha-ketoglutarate permease-like MFS transporter</fullName>
    </submittedName>
</protein>
<dbReference type="InterPro" id="IPR036259">
    <property type="entry name" value="MFS_trans_sf"/>
</dbReference>
<evidence type="ECO:0000256" key="6">
    <source>
        <dbReference type="ARBA" id="ARBA00022989"/>
    </source>
</evidence>
<dbReference type="GO" id="GO:0005886">
    <property type="term" value="C:plasma membrane"/>
    <property type="evidence" value="ECO:0007669"/>
    <property type="project" value="UniProtKB-SubCell"/>
</dbReference>
<feature type="transmembrane region" description="Helical" evidence="8">
    <location>
        <begin position="441"/>
        <end position="458"/>
    </location>
</feature>
<comment type="caution">
    <text evidence="10">The sequence shown here is derived from an EMBL/GenBank/DDBJ whole genome shotgun (WGS) entry which is preliminary data.</text>
</comment>
<evidence type="ECO:0000256" key="3">
    <source>
        <dbReference type="ARBA" id="ARBA00022475"/>
    </source>
</evidence>
<evidence type="ECO:0000313" key="10">
    <source>
        <dbReference type="EMBL" id="MBB6200833.1"/>
    </source>
</evidence>
<keyword evidence="2" id="KW-0813">Transport</keyword>
<dbReference type="CDD" id="cd17367">
    <property type="entry name" value="MFS_KgtP"/>
    <property type="match status" value="1"/>
</dbReference>
<dbReference type="AlphaFoldDB" id="A0AAW3UQG2"/>
<feature type="transmembrane region" description="Helical" evidence="8">
    <location>
        <begin position="231"/>
        <end position="250"/>
    </location>
</feature>
<keyword evidence="6 8" id="KW-1133">Transmembrane helix</keyword>
<reference evidence="10 11" key="1">
    <citation type="submission" date="2020-08" db="EMBL/GenBank/DDBJ databases">
        <title>Genomic Encyclopedia of Type Strains, Phase IV (KMG-V): Genome sequencing to study the core and pangenomes of soil and plant-associated prokaryotes.</title>
        <authorList>
            <person name="Whitman W."/>
        </authorList>
    </citation>
    <scope>NUCLEOTIDE SEQUENCE [LARGE SCALE GENOMIC DNA]</scope>
    <source>
        <strain evidence="10 11">SEMIA 4013</strain>
    </source>
</reference>
<dbReference type="Pfam" id="PF00083">
    <property type="entry name" value="Sugar_tr"/>
    <property type="match status" value="2"/>
</dbReference>
<dbReference type="InterPro" id="IPR005828">
    <property type="entry name" value="MFS_sugar_transport-like"/>
</dbReference>
<feature type="domain" description="Major facilitator superfamily (MFS) profile" evidence="9">
    <location>
        <begin position="59"/>
        <end position="464"/>
    </location>
</feature>
<feature type="transmembrane region" description="Helical" evidence="8">
    <location>
        <begin position="282"/>
        <end position="299"/>
    </location>
</feature>
<dbReference type="PROSITE" id="PS00217">
    <property type="entry name" value="SUGAR_TRANSPORT_2"/>
    <property type="match status" value="1"/>
</dbReference>
<dbReference type="SUPFAM" id="SSF103473">
    <property type="entry name" value="MFS general substrate transporter"/>
    <property type="match status" value="1"/>
</dbReference>
<dbReference type="EMBL" id="JACIIK010000003">
    <property type="protein sequence ID" value="MBB6200833.1"/>
    <property type="molecule type" value="Genomic_DNA"/>
</dbReference>